<feature type="transmembrane region" description="Helical" evidence="4">
    <location>
        <begin position="369"/>
        <end position="390"/>
    </location>
</feature>
<feature type="transmembrane region" description="Helical" evidence="4">
    <location>
        <begin position="115"/>
        <end position="132"/>
    </location>
</feature>
<evidence type="ECO:0000313" key="6">
    <source>
        <dbReference type="EMBL" id="MFC5402390.1"/>
    </source>
</evidence>
<accession>A0ABW0HPG2</accession>
<organism evidence="6 7">
    <name type="scientific">Cohnella soli</name>
    <dbReference type="NCBI Taxonomy" id="425005"/>
    <lineage>
        <taxon>Bacteria</taxon>
        <taxon>Bacillati</taxon>
        <taxon>Bacillota</taxon>
        <taxon>Bacilli</taxon>
        <taxon>Bacillales</taxon>
        <taxon>Paenibacillaceae</taxon>
        <taxon>Cohnella</taxon>
    </lineage>
</organism>
<dbReference type="GO" id="GO:0016301">
    <property type="term" value="F:kinase activity"/>
    <property type="evidence" value="ECO:0007669"/>
    <property type="project" value="UniProtKB-KW"/>
</dbReference>
<protein>
    <submittedName>
        <fullName evidence="6">Sensor histidine kinase</fullName>
    </submittedName>
</protein>
<feature type="transmembrane region" description="Helical" evidence="4">
    <location>
        <begin position="203"/>
        <end position="224"/>
    </location>
</feature>
<dbReference type="EMBL" id="JBHSMI010000012">
    <property type="protein sequence ID" value="MFC5402390.1"/>
    <property type="molecule type" value="Genomic_DNA"/>
</dbReference>
<dbReference type="CDD" id="cd16917">
    <property type="entry name" value="HATPase_UhpB-NarQ-NarX-like"/>
    <property type="match status" value="1"/>
</dbReference>
<feature type="transmembrane region" description="Helical" evidence="4">
    <location>
        <begin position="304"/>
        <end position="324"/>
    </location>
</feature>
<reference evidence="7" key="1">
    <citation type="journal article" date="2019" name="Int. J. Syst. Evol. Microbiol.">
        <title>The Global Catalogue of Microorganisms (GCM) 10K type strain sequencing project: providing services to taxonomists for standard genome sequencing and annotation.</title>
        <authorList>
            <consortium name="The Broad Institute Genomics Platform"/>
            <consortium name="The Broad Institute Genome Sequencing Center for Infectious Disease"/>
            <person name="Wu L."/>
            <person name="Ma J."/>
        </authorList>
    </citation>
    <scope>NUCLEOTIDE SEQUENCE [LARGE SCALE GENOMIC DNA]</scope>
    <source>
        <strain evidence="7">CGMCC 1.18575</strain>
    </source>
</reference>
<dbReference type="SUPFAM" id="SSF55874">
    <property type="entry name" value="ATPase domain of HSP90 chaperone/DNA topoisomerase II/histidine kinase"/>
    <property type="match status" value="1"/>
</dbReference>
<evidence type="ECO:0000256" key="1">
    <source>
        <dbReference type="ARBA" id="ARBA00022679"/>
    </source>
</evidence>
<dbReference type="Proteomes" id="UP001596113">
    <property type="component" value="Unassembled WGS sequence"/>
</dbReference>
<comment type="caution">
    <text evidence="6">The sequence shown here is derived from an EMBL/GenBank/DDBJ whole genome shotgun (WGS) entry which is preliminary data.</text>
</comment>
<keyword evidence="2 6" id="KW-0418">Kinase</keyword>
<gene>
    <name evidence="6" type="ORF">ACFPOF_06535</name>
</gene>
<feature type="transmembrane region" description="Helical" evidence="4">
    <location>
        <begin position="336"/>
        <end position="357"/>
    </location>
</feature>
<dbReference type="InterPro" id="IPR036890">
    <property type="entry name" value="HATPase_C_sf"/>
</dbReference>
<keyword evidence="7" id="KW-1185">Reference proteome</keyword>
<sequence length="768" mass="87658">MKKRILLGLLLGSIASLQFWYFFISLNQPYLGVELQNKEHHWFVTHVDSESKSIPIGALKIDDEIVSINGQKTSDYSSIIKWGSIAGAESFVVLRAGEEHKIDVQKNSNLFSYDYLGLSVELLCFAVAASIYKRLAHIRSAKYLSFVFISIGGAFMSLGASVRDDLMGKAVIGTCVVLLPVVLMHFFIVFFEDRGKKPGRNSTIQLMYGLVVLTLIFHGLLFVAGAKVYSLFRSLYLYNITLFIVGVIANIIYLITIYSKIRKENKELRMIIRTIGASFILSFLPLICFSFLPSLLMGRTGVSSVYSSWAVLFFPLSFTYLLVSKKLYDIDLVIRRFILTTLVALIPSGIIVGAIALLYPEENETNRLIATFLLIVVLFSFILYSLEYLTTKLERVMFPRKYHLQQSLKKIAKNLRHISSFRELREIILIDITETLQVLGGAIIFLHKSNKEIISVGNIDEYEAGILAEAESPEHPTYIRLEITRNEEYACYLILTQKKANTYLGHEELQWLNLVISYLSISLENLHLIRKITLRLEKLAAHIPTEEASGDFAWFRKLMFELQEKERVRIALDLHDSTMQDLFFLKRRCTSVIGNQKLTTDDLEQMKSIVNFIDIINLNLRQSCFELHPYLLQELGLIKTIEKQINLESSNSLFEIEFRTSSPSLIESCTMEMKRHIFRIIQELLNNAKKHSQATRLKINLLATGSRLTLAYEDNGIGFDTTEKWEREIGGSRTGMEYMKSRILSLNGLYELNSSKGNGMKLKAVFPI</sequence>
<keyword evidence="3" id="KW-0902">Two-component regulatory system</keyword>
<evidence type="ECO:0000256" key="2">
    <source>
        <dbReference type="ARBA" id="ARBA00022777"/>
    </source>
</evidence>
<evidence type="ECO:0000256" key="4">
    <source>
        <dbReference type="SAM" id="Phobius"/>
    </source>
</evidence>
<feature type="transmembrane region" description="Helical" evidence="4">
    <location>
        <begin position="270"/>
        <end position="292"/>
    </location>
</feature>
<keyword evidence="1" id="KW-0808">Transferase</keyword>
<dbReference type="Pfam" id="PF02518">
    <property type="entry name" value="HATPase_c"/>
    <property type="match status" value="1"/>
</dbReference>
<feature type="domain" description="Histidine kinase/HSP90-like ATPase" evidence="5">
    <location>
        <begin position="675"/>
        <end position="767"/>
    </location>
</feature>
<dbReference type="PANTHER" id="PTHR24421">
    <property type="entry name" value="NITRATE/NITRITE SENSOR PROTEIN NARX-RELATED"/>
    <property type="match status" value="1"/>
</dbReference>
<dbReference type="Gene3D" id="3.30.565.10">
    <property type="entry name" value="Histidine kinase-like ATPase, C-terminal domain"/>
    <property type="match status" value="1"/>
</dbReference>
<dbReference type="InterPro" id="IPR036034">
    <property type="entry name" value="PDZ_sf"/>
</dbReference>
<dbReference type="InterPro" id="IPR003594">
    <property type="entry name" value="HATPase_dom"/>
</dbReference>
<keyword evidence="4" id="KW-0812">Transmembrane</keyword>
<feature type="transmembrane region" description="Helical" evidence="4">
    <location>
        <begin position="144"/>
        <end position="162"/>
    </location>
</feature>
<name>A0ABW0HPG2_9BACL</name>
<dbReference type="InterPro" id="IPR050482">
    <property type="entry name" value="Sensor_HK_TwoCompSys"/>
</dbReference>
<proteinExistence type="predicted"/>
<evidence type="ECO:0000259" key="5">
    <source>
        <dbReference type="Pfam" id="PF02518"/>
    </source>
</evidence>
<keyword evidence="4" id="KW-0472">Membrane</keyword>
<feature type="transmembrane region" description="Helical" evidence="4">
    <location>
        <begin position="168"/>
        <end position="191"/>
    </location>
</feature>
<evidence type="ECO:0000313" key="7">
    <source>
        <dbReference type="Proteomes" id="UP001596113"/>
    </source>
</evidence>
<feature type="transmembrane region" description="Helical" evidence="4">
    <location>
        <begin position="236"/>
        <end position="258"/>
    </location>
</feature>
<dbReference type="SUPFAM" id="SSF50156">
    <property type="entry name" value="PDZ domain-like"/>
    <property type="match status" value="1"/>
</dbReference>
<keyword evidence="4" id="KW-1133">Transmembrane helix</keyword>
<dbReference type="RefSeq" id="WP_378130796.1">
    <property type="nucleotide sequence ID" value="NZ_JBHSMI010000012.1"/>
</dbReference>
<feature type="transmembrane region" description="Helical" evidence="4">
    <location>
        <begin position="5"/>
        <end position="24"/>
    </location>
</feature>
<dbReference type="PANTHER" id="PTHR24421:SF60">
    <property type="entry name" value="SENSOR HISTIDINE KINASE COMP"/>
    <property type="match status" value="1"/>
</dbReference>
<evidence type="ECO:0000256" key="3">
    <source>
        <dbReference type="ARBA" id="ARBA00023012"/>
    </source>
</evidence>